<dbReference type="NCBIfam" id="TIGR01511">
    <property type="entry name" value="ATPase-IB1_Cu"/>
    <property type="match status" value="1"/>
</dbReference>
<keyword evidence="4" id="KW-1278">Translocase</keyword>
<sequence length="951" mass="102040">MESHRRLFDESTNKNSRFLGDQAQSRACDEHISSARHKYRAVEGIMKCVCRTLKAKNLESCCRPHKRNAPKGPDTIYETEAKCGGKTACACIDDENEITVAKVPLSCSPAAAARPGESRPQGCKPQSKTNLKPACEVSQAVTDVEKGEAHLEHVELTVNGMDCSGCEASLSRALATFPEIHHLQISVILARAAFDLDTSRLSADQVIAYIGRATKFTCEKVSRKSRQIEVIHPRGSKSLVQQARPIGIVDVRAVTETTALVEYDPALVGARALLDRSFDVPLTLAPARPAESVEAGKKQVRRDGLITLGSSILTIPVLVLAWAPLPENPVTYGSVSLALATIIQVCIAGPFYPVAFKDLVFFRLIGVELLIVLSTSAAYLFSVIAFAYQMKGEPLSTGAFFAASTLIVSLIMLGRFISAWARQRAAESISVRTLQVPIAVLLDDKSTSEREIDARLLQYRDVFKVGPHSRIVTDGTVIRGHSEVDESMVTGESRPVAKGAGSPVVAGSMNGPGILHVHLRCLPGDNTVSAIADMVDEAKMSKAQTQEIADRVAGYFVPVVVGITIITFVGWIGYGIGKRGYSGSEAVENAVTYAIAVLIVSCPCAIGLCVPMVIAIAGGVAAKHGVIFKTGQTIEIARKTNHVVFDKTGTLTEGVLSVVEEIFPEGEEMSIKPLILGLVGNVKHPVSAAVARSLKSQGVCPAQVDKVKMLVGKGLQGTSQGSKIAAGNCRWLGLQHSAIRDLASRGLTVFCVVIDTHLRAVFGLEDSIREDSQGVIGELRTRNIAVSLVSGDDDGPVQRVASRLGIPQSHVRSECSPRDKLEYLRDIMRDGQAVVMFCGDGTNDAPALAQANIGIHVNEGEGSEVAQSAADAILVRPYLGGILSLIDLSRAAFRRIMLNFCWSFTYNLFAVLLAAGLFVRWRIPPQYAALGELVSVLPVIGIALLLRYIKL</sequence>
<dbReference type="Gene3D" id="2.70.150.10">
    <property type="entry name" value="Calcium-transporting ATPase, cytoplasmic transduction domain A"/>
    <property type="match status" value="1"/>
</dbReference>
<keyword evidence="5 7" id="KW-1133">Transmembrane helix</keyword>
<evidence type="ECO:0000256" key="7">
    <source>
        <dbReference type="RuleBase" id="RU362081"/>
    </source>
</evidence>
<feature type="transmembrane region" description="Helical" evidence="7">
    <location>
        <begin position="552"/>
        <end position="574"/>
    </location>
</feature>
<evidence type="ECO:0000256" key="3">
    <source>
        <dbReference type="ARBA" id="ARBA00022723"/>
    </source>
</evidence>
<dbReference type="HOGENOM" id="CLU_001771_0_0_1"/>
<comment type="caution">
    <text evidence="10">The sequence shown here is derived from an EMBL/GenBank/DDBJ whole genome shotgun (WGS) entry which is preliminary data.</text>
</comment>
<dbReference type="InterPro" id="IPR023298">
    <property type="entry name" value="ATPase_P-typ_TM_dom_sf"/>
</dbReference>
<feature type="transmembrane region" description="Helical" evidence="7">
    <location>
        <begin position="364"/>
        <end position="388"/>
    </location>
</feature>
<dbReference type="GeneID" id="19165776"/>
<feature type="domain" description="P-type ATPase A" evidence="8">
    <location>
        <begin position="439"/>
        <end position="535"/>
    </location>
</feature>
<feature type="transmembrane region" description="Helical" evidence="7">
    <location>
        <begin position="900"/>
        <end position="921"/>
    </location>
</feature>
<dbReference type="SFLD" id="SFLDS00003">
    <property type="entry name" value="Haloacid_Dehalogenase"/>
    <property type="match status" value="1"/>
</dbReference>
<dbReference type="Gene3D" id="3.40.1110.10">
    <property type="entry name" value="Calcium-transporting ATPase, cytoplasmic domain N"/>
    <property type="match status" value="1"/>
</dbReference>
<dbReference type="InterPro" id="IPR018303">
    <property type="entry name" value="ATPase_P-typ_P_site"/>
</dbReference>
<dbReference type="PANTHER" id="PTHR46594:SF4">
    <property type="entry name" value="P-TYPE CATION-TRANSPORTING ATPASE"/>
    <property type="match status" value="1"/>
</dbReference>
<dbReference type="InterPro" id="IPR023214">
    <property type="entry name" value="HAD_sf"/>
</dbReference>
<keyword evidence="6 7" id="KW-0472">Membrane</keyword>
<proteinExistence type="inferred from homology"/>
<dbReference type="InterPro" id="IPR006121">
    <property type="entry name" value="HMA_dom"/>
</dbReference>
<dbReference type="SUPFAM" id="SSF81653">
    <property type="entry name" value="Calcium ATPase, transduction domain A"/>
    <property type="match status" value="1"/>
</dbReference>
<dbReference type="GO" id="GO:0046872">
    <property type="term" value="F:metal ion binding"/>
    <property type="evidence" value="ECO:0007669"/>
    <property type="project" value="UniProtKB-KW"/>
</dbReference>
<dbReference type="OrthoDB" id="432719at2759"/>
<keyword evidence="7" id="KW-0547">Nucleotide-binding</keyword>
<dbReference type="EMBL" id="AMGY01000001">
    <property type="protein sequence ID" value="EXJ93086.1"/>
    <property type="molecule type" value="Genomic_DNA"/>
</dbReference>
<gene>
    <name evidence="10" type="ORF">A1O3_01642</name>
</gene>
<dbReference type="InterPro" id="IPR001757">
    <property type="entry name" value="P_typ_ATPase"/>
</dbReference>
<name>W9YUZ5_9EURO</name>
<organism evidence="10 11">
    <name type="scientific">Capronia epimyces CBS 606.96</name>
    <dbReference type="NCBI Taxonomy" id="1182542"/>
    <lineage>
        <taxon>Eukaryota</taxon>
        <taxon>Fungi</taxon>
        <taxon>Dikarya</taxon>
        <taxon>Ascomycota</taxon>
        <taxon>Pezizomycotina</taxon>
        <taxon>Eurotiomycetes</taxon>
        <taxon>Chaetothyriomycetidae</taxon>
        <taxon>Chaetothyriales</taxon>
        <taxon>Herpotrichiellaceae</taxon>
        <taxon>Capronia</taxon>
    </lineage>
</organism>
<comment type="subcellular location">
    <subcellularLocation>
        <location evidence="1 7">Membrane</location>
    </subcellularLocation>
</comment>
<dbReference type="Gene3D" id="3.40.50.1000">
    <property type="entry name" value="HAD superfamily/HAD-like"/>
    <property type="match status" value="1"/>
</dbReference>
<dbReference type="GO" id="GO:0005524">
    <property type="term" value="F:ATP binding"/>
    <property type="evidence" value="ECO:0007669"/>
    <property type="project" value="UniProtKB-UniRule"/>
</dbReference>
<dbReference type="RefSeq" id="XP_007729976.1">
    <property type="nucleotide sequence ID" value="XM_007731786.1"/>
</dbReference>
<dbReference type="Gene3D" id="3.30.70.100">
    <property type="match status" value="1"/>
</dbReference>
<dbReference type="PRINTS" id="PR00943">
    <property type="entry name" value="CUATPASE"/>
</dbReference>
<dbReference type="InterPro" id="IPR017969">
    <property type="entry name" value="Heavy-metal-associated_CS"/>
</dbReference>
<dbReference type="AlphaFoldDB" id="W9YUZ5"/>
<evidence type="ECO:0000313" key="11">
    <source>
        <dbReference type="Proteomes" id="UP000019478"/>
    </source>
</evidence>
<dbReference type="GO" id="GO:0016020">
    <property type="term" value="C:membrane"/>
    <property type="evidence" value="ECO:0007669"/>
    <property type="project" value="UniProtKB-SubCell"/>
</dbReference>
<dbReference type="InterPro" id="IPR059000">
    <property type="entry name" value="ATPase_P-type_domA"/>
</dbReference>
<dbReference type="SUPFAM" id="SSF81665">
    <property type="entry name" value="Calcium ATPase, transmembrane domain M"/>
    <property type="match status" value="1"/>
</dbReference>
<dbReference type="InterPro" id="IPR027256">
    <property type="entry name" value="P-typ_ATPase_IB"/>
</dbReference>
<dbReference type="PRINTS" id="PR00119">
    <property type="entry name" value="CATATPASE"/>
</dbReference>
<keyword evidence="7" id="KW-0067">ATP-binding</keyword>
<keyword evidence="3 7" id="KW-0479">Metal-binding</keyword>
<dbReference type="Proteomes" id="UP000019478">
    <property type="component" value="Unassembled WGS sequence"/>
</dbReference>
<dbReference type="FunFam" id="2.70.150.10:FF:000002">
    <property type="entry name" value="Copper-transporting ATPase 1, putative"/>
    <property type="match status" value="1"/>
</dbReference>
<dbReference type="Pfam" id="PF00702">
    <property type="entry name" value="Hydrolase"/>
    <property type="match status" value="1"/>
</dbReference>
<dbReference type="InterPro" id="IPR036412">
    <property type="entry name" value="HAD-like_sf"/>
</dbReference>
<feature type="transmembrane region" description="Helical" evidence="7">
    <location>
        <begin position="331"/>
        <end position="352"/>
    </location>
</feature>
<dbReference type="InterPro" id="IPR036163">
    <property type="entry name" value="HMA_dom_sf"/>
</dbReference>
<dbReference type="PANTHER" id="PTHR46594">
    <property type="entry name" value="P-TYPE CATION-TRANSPORTING ATPASE"/>
    <property type="match status" value="1"/>
</dbReference>
<reference evidence="10 11" key="1">
    <citation type="submission" date="2013-03" db="EMBL/GenBank/DDBJ databases">
        <title>The Genome Sequence of Capronia epimyces CBS 606.96.</title>
        <authorList>
            <consortium name="The Broad Institute Genomics Platform"/>
            <person name="Cuomo C."/>
            <person name="de Hoog S."/>
            <person name="Gorbushina A."/>
            <person name="Walker B."/>
            <person name="Young S.K."/>
            <person name="Zeng Q."/>
            <person name="Gargeya S."/>
            <person name="Fitzgerald M."/>
            <person name="Haas B."/>
            <person name="Abouelleil A."/>
            <person name="Allen A.W."/>
            <person name="Alvarado L."/>
            <person name="Arachchi H.M."/>
            <person name="Berlin A.M."/>
            <person name="Chapman S.B."/>
            <person name="Gainer-Dewar J."/>
            <person name="Goldberg J."/>
            <person name="Griggs A."/>
            <person name="Gujja S."/>
            <person name="Hansen M."/>
            <person name="Howarth C."/>
            <person name="Imamovic A."/>
            <person name="Ireland A."/>
            <person name="Larimer J."/>
            <person name="McCowan C."/>
            <person name="Murphy C."/>
            <person name="Pearson M."/>
            <person name="Poon T.W."/>
            <person name="Priest M."/>
            <person name="Roberts A."/>
            <person name="Saif S."/>
            <person name="Shea T."/>
            <person name="Sisk P."/>
            <person name="Sykes S."/>
            <person name="Wortman J."/>
            <person name="Nusbaum C."/>
            <person name="Birren B."/>
        </authorList>
    </citation>
    <scope>NUCLEOTIDE SEQUENCE [LARGE SCALE GENOMIC DNA]</scope>
    <source>
        <strain evidence="10 11">CBS 606.96</strain>
    </source>
</reference>
<evidence type="ECO:0000256" key="2">
    <source>
        <dbReference type="ARBA" id="ARBA00022692"/>
    </source>
</evidence>
<evidence type="ECO:0000256" key="4">
    <source>
        <dbReference type="ARBA" id="ARBA00022967"/>
    </source>
</evidence>
<keyword evidence="2 7" id="KW-0812">Transmembrane</keyword>
<dbReference type="Pfam" id="PF24534">
    <property type="entry name" value="HMA_PCA1"/>
    <property type="match status" value="1"/>
</dbReference>
<dbReference type="GO" id="GO:0016887">
    <property type="term" value="F:ATP hydrolysis activity"/>
    <property type="evidence" value="ECO:0007669"/>
    <property type="project" value="InterPro"/>
</dbReference>
<dbReference type="NCBIfam" id="TIGR01494">
    <property type="entry name" value="ATPase_P-type"/>
    <property type="match status" value="1"/>
</dbReference>
<evidence type="ECO:0000259" key="9">
    <source>
        <dbReference type="Pfam" id="PF24534"/>
    </source>
</evidence>
<feature type="domain" description="PCA1 HMA heavy metal-associated" evidence="9">
    <location>
        <begin position="222"/>
        <end position="288"/>
    </location>
</feature>
<feature type="transmembrane region" description="Helical" evidence="7">
    <location>
        <begin position="305"/>
        <end position="325"/>
    </location>
</feature>
<feature type="transmembrane region" description="Helical" evidence="7">
    <location>
        <begin position="394"/>
        <end position="414"/>
    </location>
</feature>
<dbReference type="GO" id="GO:0019829">
    <property type="term" value="F:ATPase-coupled monoatomic cation transmembrane transporter activity"/>
    <property type="evidence" value="ECO:0007669"/>
    <property type="project" value="InterPro"/>
</dbReference>
<feature type="transmembrane region" description="Helical" evidence="7">
    <location>
        <begin position="927"/>
        <end position="949"/>
    </location>
</feature>
<dbReference type="SUPFAM" id="SSF56784">
    <property type="entry name" value="HAD-like"/>
    <property type="match status" value="1"/>
</dbReference>
<dbReference type="Pfam" id="PF00122">
    <property type="entry name" value="E1-E2_ATPase"/>
    <property type="match status" value="1"/>
</dbReference>
<dbReference type="SFLD" id="SFLDG00002">
    <property type="entry name" value="C1.7:_P-type_atpase_like"/>
    <property type="match status" value="1"/>
</dbReference>
<dbReference type="InterPro" id="IPR008250">
    <property type="entry name" value="ATPase_P-typ_transduc_dom_A_sf"/>
</dbReference>
<dbReference type="CDD" id="cd00371">
    <property type="entry name" value="HMA"/>
    <property type="match status" value="1"/>
</dbReference>
<keyword evidence="11" id="KW-1185">Reference proteome</keyword>
<feature type="transmembrane region" description="Helical" evidence="7">
    <location>
        <begin position="594"/>
        <end position="622"/>
    </location>
</feature>
<evidence type="ECO:0000259" key="8">
    <source>
        <dbReference type="Pfam" id="PF00122"/>
    </source>
</evidence>
<accession>W9YUZ5</accession>
<dbReference type="InterPro" id="IPR044492">
    <property type="entry name" value="P_typ_ATPase_HD_dom"/>
</dbReference>
<dbReference type="InterPro" id="IPR023299">
    <property type="entry name" value="ATPase_P-typ_cyto_dom_N"/>
</dbReference>
<dbReference type="NCBIfam" id="TIGR01525">
    <property type="entry name" value="ATPase-IB_hvy"/>
    <property type="match status" value="1"/>
</dbReference>
<dbReference type="SFLD" id="SFLDF00027">
    <property type="entry name" value="p-type_atpase"/>
    <property type="match status" value="1"/>
</dbReference>
<dbReference type="PROSITE" id="PS00154">
    <property type="entry name" value="ATPASE_E1_E2"/>
    <property type="match status" value="1"/>
</dbReference>
<comment type="similarity">
    <text evidence="7">Belongs to the cation transport ATPase (P-type) (TC 3.A.3) family. Type IB subfamily.</text>
</comment>
<protein>
    <submittedName>
        <fullName evidence="10">Cu2+-exporting ATPase</fullName>
    </submittedName>
</protein>
<dbReference type="PROSITE" id="PS01047">
    <property type="entry name" value="HMA_1"/>
    <property type="match status" value="1"/>
</dbReference>
<evidence type="ECO:0000313" key="10">
    <source>
        <dbReference type="EMBL" id="EXJ93086.1"/>
    </source>
</evidence>
<dbReference type="eggNOG" id="KOG0207">
    <property type="taxonomic scope" value="Eukaryota"/>
</dbReference>
<evidence type="ECO:0000256" key="1">
    <source>
        <dbReference type="ARBA" id="ARBA00004370"/>
    </source>
</evidence>
<dbReference type="InterPro" id="IPR056236">
    <property type="entry name" value="HMA_PCA1"/>
</dbReference>
<dbReference type="GO" id="GO:0030003">
    <property type="term" value="P:intracellular monoatomic cation homeostasis"/>
    <property type="evidence" value="ECO:0007669"/>
    <property type="project" value="UniProtKB-ARBA"/>
</dbReference>
<evidence type="ECO:0000256" key="5">
    <source>
        <dbReference type="ARBA" id="ARBA00022989"/>
    </source>
</evidence>
<evidence type="ECO:0000256" key="6">
    <source>
        <dbReference type="ARBA" id="ARBA00023136"/>
    </source>
</evidence>
<dbReference type="STRING" id="1182542.W9YUZ5"/>
<dbReference type="SUPFAM" id="SSF55008">
    <property type="entry name" value="HMA, heavy metal-associated domain"/>
    <property type="match status" value="1"/>
</dbReference>